<name>A0A8H4K808_9HYPO</name>
<reference evidence="3" key="1">
    <citation type="submission" date="2020-01" db="EMBL/GenBank/DDBJ databases">
        <title>Identification and distribution of gene clusters putatively required for synthesis of sphingolipid metabolism inhibitors in phylogenetically diverse species of the filamentous fungus Fusarium.</title>
        <authorList>
            <person name="Kim H.-S."/>
            <person name="Busman M."/>
            <person name="Brown D.W."/>
            <person name="Divon H."/>
            <person name="Uhlig S."/>
            <person name="Proctor R.H."/>
        </authorList>
    </citation>
    <scope>NUCLEOTIDE SEQUENCE</scope>
    <source>
        <strain evidence="3">NRRL 53441</strain>
    </source>
</reference>
<evidence type="ECO:0000313" key="4">
    <source>
        <dbReference type="Proteomes" id="UP000605986"/>
    </source>
</evidence>
<feature type="domain" description="Heterokaryon incompatibility" evidence="2">
    <location>
        <begin position="46"/>
        <end position="150"/>
    </location>
</feature>
<accession>A0A8H4K808</accession>
<dbReference type="Pfam" id="PF06985">
    <property type="entry name" value="HET"/>
    <property type="match status" value="1"/>
</dbReference>
<evidence type="ECO:0000256" key="1">
    <source>
        <dbReference type="SAM" id="MobiDB-lite"/>
    </source>
</evidence>
<sequence>MHPSSIYASLPFDQPQKEIRFIEILEISPQLQCRLSKASLLNAPRFCALSYVWGASKEYENILVNNVAFSVTKSLADALSNIQVHWVKAFPDQGKTEMRLWADAFCINQADDEENSHQVPLVKDIYSSAQRNFCSLDAISSTSNIPAAIDLISKISANIINDFSRLAYWDLEIAPGNSYADGSSSPKDDSSTGPIRHS</sequence>
<dbReference type="EMBL" id="JAADJG010000548">
    <property type="protein sequence ID" value="KAF4444533.1"/>
    <property type="molecule type" value="Genomic_DNA"/>
</dbReference>
<dbReference type="InterPro" id="IPR052895">
    <property type="entry name" value="HetReg/Transcr_Mod"/>
</dbReference>
<evidence type="ECO:0000313" key="3">
    <source>
        <dbReference type="EMBL" id="KAF4444533.1"/>
    </source>
</evidence>
<dbReference type="InterPro" id="IPR010730">
    <property type="entry name" value="HET"/>
</dbReference>
<dbReference type="AlphaFoldDB" id="A0A8H4K808"/>
<comment type="caution">
    <text evidence="3">The sequence shown here is derived from an EMBL/GenBank/DDBJ whole genome shotgun (WGS) entry which is preliminary data.</text>
</comment>
<proteinExistence type="predicted"/>
<dbReference type="PANTHER" id="PTHR24148">
    <property type="entry name" value="ANKYRIN REPEAT DOMAIN-CONTAINING PROTEIN 39 HOMOLOG-RELATED"/>
    <property type="match status" value="1"/>
</dbReference>
<gene>
    <name evidence="3" type="ORF">F53441_11096</name>
</gene>
<organism evidence="3 4">
    <name type="scientific">Fusarium austroafricanum</name>
    <dbReference type="NCBI Taxonomy" id="2364996"/>
    <lineage>
        <taxon>Eukaryota</taxon>
        <taxon>Fungi</taxon>
        <taxon>Dikarya</taxon>
        <taxon>Ascomycota</taxon>
        <taxon>Pezizomycotina</taxon>
        <taxon>Sordariomycetes</taxon>
        <taxon>Hypocreomycetidae</taxon>
        <taxon>Hypocreales</taxon>
        <taxon>Nectriaceae</taxon>
        <taxon>Fusarium</taxon>
        <taxon>Fusarium concolor species complex</taxon>
    </lineage>
</organism>
<dbReference type="PANTHER" id="PTHR24148:SF79">
    <property type="entry name" value="HETEROKARYON INCOMPATIBILITY DOMAIN-CONTAINING PROTEIN"/>
    <property type="match status" value="1"/>
</dbReference>
<feature type="region of interest" description="Disordered" evidence="1">
    <location>
        <begin position="179"/>
        <end position="198"/>
    </location>
</feature>
<dbReference type="OrthoDB" id="2157530at2759"/>
<evidence type="ECO:0000259" key="2">
    <source>
        <dbReference type="Pfam" id="PF06985"/>
    </source>
</evidence>
<dbReference type="Proteomes" id="UP000605986">
    <property type="component" value="Unassembled WGS sequence"/>
</dbReference>
<keyword evidence="4" id="KW-1185">Reference proteome</keyword>
<protein>
    <submittedName>
        <fullName evidence="3">HET-domain-containing protein</fullName>
    </submittedName>
</protein>